<evidence type="ECO:0000256" key="1">
    <source>
        <dbReference type="ARBA" id="ARBA00005098"/>
    </source>
</evidence>
<evidence type="ECO:0000256" key="13">
    <source>
        <dbReference type="RuleBase" id="RU361159"/>
    </source>
</evidence>
<dbReference type="SUPFAM" id="SSF52768">
    <property type="entry name" value="Arginase/deacetylase"/>
    <property type="match status" value="1"/>
</dbReference>
<feature type="binding site" evidence="10">
    <location>
        <position position="130"/>
    </location>
    <ligand>
        <name>Mn(2+)</name>
        <dbReference type="ChEBI" id="CHEBI:29035"/>
        <label>1</label>
    </ligand>
</feature>
<reference evidence="14 15" key="1">
    <citation type="submission" date="2018-07" db="EMBL/GenBank/DDBJ databases">
        <title>Dyella tabacisoli L4-6T, whole genome shotgun sequence.</title>
        <authorList>
            <person name="Zhou X.-K."/>
            <person name="Li W.-J."/>
            <person name="Duan Y.-Q."/>
        </authorList>
    </citation>
    <scope>NUCLEOTIDE SEQUENCE [LARGE SCALE GENOMIC DNA]</scope>
    <source>
        <strain evidence="14 15">L4-6</strain>
    </source>
</reference>
<organism evidence="14 15">
    <name type="scientific">Dyella tabacisoli</name>
    <dbReference type="NCBI Taxonomy" id="2282381"/>
    <lineage>
        <taxon>Bacteria</taxon>
        <taxon>Pseudomonadati</taxon>
        <taxon>Pseudomonadota</taxon>
        <taxon>Gammaproteobacteria</taxon>
        <taxon>Lysobacterales</taxon>
        <taxon>Rhodanobacteraceae</taxon>
        <taxon>Dyella</taxon>
    </lineage>
</organism>
<dbReference type="PRINTS" id="PR00116">
    <property type="entry name" value="ARGINASE"/>
</dbReference>
<feature type="binding site" evidence="10">
    <location>
        <position position="229"/>
    </location>
    <ligand>
        <name>Mn(2+)</name>
        <dbReference type="ChEBI" id="CHEBI:29035"/>
        <label>1</label>
    </ligand>
</feature>
<gene>
    <name evidence="14" type="primary">rocF</name>
    <name evidence="14" type="ORF">DVJ77_09415</name>
</gene>
<dbReference type="AlphaFoldDB" id="A0A369UPL9"/>
<dbReference type="GO" id="GO:0004053">
    <property type="term" value="F:arginase activity"/>
    <property type="evidence" value="ECO:0007669"/>
    <property type="project" value="UniProtKB-UniRule"/>
</dbReference>
<evidence type="ECO:0000256" key="10">
    <source>
        <dbReference type="PIRSR" id="PIRSR036979-1"/>
    </source>
</evidence>
<comment type="pathway">
    <text evidence="1">Nitrogen metabolism; urea cycle; L-ornithine and urea from L-arginine: step 1/1.</text>
</comment>
<dbReference type="InterPro" id="IPR020855">
    <property type="entry name" value="Ureohydrolase_Mn_BS"/>
</dbReference>
<dbReference type="GO" id="GO:0030145">
    <property type="term" value="F:manganese ion binding"/>
    <property type="evidence" value="ECO:0007669"/>
    <property type="project" value="TreeGrafter"/>
</dbReference>
<dbReference type="EC" id="3.5.3.1" evidence="2 9"/>
<evidence type="ECO:0000256" key="12">
    <source>
        <dbReference type="RuleBase" id="RU003684"/>
    </source>
</evidence>
<feature type="binding site" evidence="10">
    <location>
        <position position="231"/>
    </location>
    <ligand>
        <name>Mn(2+)</name>
        <dbReference type="ChEBI" id="CHEBI:29035"/>
        <label>1</label>
    </ligand>
</feature>
<dbReference type="GO" id="GO:0005737">
    <property type="term" value="C:cytoplasm"/>
    <property type="evidence" value="ECO:0007669"/>
    <property type="project" value="TreeGrafter"/>
</dbReference>
<dbReference type="EMBL" id="QQAH01000008">
    <property type="protein sequence ID" value="RDD81995.1"/>
    <property type="molecule type" value="Genomic_DNA"/>
</dbReference>
<feature type="binding site" evidence="10">
    <location>
        <position position="126"/>
    </location>
    <ligand>
        <name>Mn(2+)</name>
        <dbReference type="ChEBI" id="CHEBI:29035"/>
        <label>2</label>
    </ligand>
</feature>
<evidence type="ECO:0000256" key="11">
    <source>
        <dbReference type="PROSITE-ProRule" id="PRU00742"/>
    </source>
</evidence>
<dbReference type="FunFam" id="3.40.800.10:FF:000012">
    <property type="entry name" value="Arginase"/>
    <property type="match status" value="1"/>
</dbReference>
<dbReference type="PIRSF" id="PIRSF036979">
    <property type="entry name" value="Arginase"/>
    <property type="match status" value="1"/>
</dbReference>
<dbReference type="OrthoDB" id="9789727at2"/>
<keyword evidence="7 10" id="KW-0464">Manganese</keyword>
<comment type="cofactor">
    <cofactor evidence="10 13">
        <name>Mn(2+)</name>
        <dbReference type="ChEBI" id="CHEBI:29035"/>
    </cofactor>
    <text evidence="10 13">Binds 2 manganese ions per subunit.</text>
</comment>
<keyword evidence="15" id="KW-1185">Reference proteome</keyword>
<keyword evidence="4 13" id="KW-0056">Arginine metabolism</keyword>
<dbReference type="Gene3D" id="3.40.800.10">
    <property type="entry name" value="Ureohydrolase domain"/>
    <property type="match status" value="1"/>
</dbReference>
<dbReference type="InterPro" id="IPR006035">
    <property type="entry name" value="Ureohydrolase"/>
</dbReference>
<name>A0A369UPL9_9GAMM</name>
<comment type="caution">
    <text evidence="14">The sequence shown here is derived from an EMBL/GenBank/DDBJ whole genome shotgun (WGS) entry which is preliminary data.</text>
</comment>
<dbReference type="PROSITE" id="PS51409">
    <property type="entry name" value="ARGINASE_2"/>
    <property type="match status" value="1"/>
</dbReference>
<dbReference type="Proteomes" id="UP000253782">
    <property type="component" value="Unassembled WGS sequence"/>
</dbReference>
<evidence type="ECO:0000256" key="5">
    <source>
        <dbReference type="ARBA" id="ARBA00022723"/>
    </source>
</evidence>
<dbReference type="PANTHER" id="PTHR43782:SF3">
    <property type="entry name" value="ARGINASE"/>
    <property type="match status" value="1"/>
</dbReference>
<accession>A0A369UPL9</accession>
<evidence type="ECO:0000313" key="15">
    <source>
        <dbReference type="Proteomes" id="UP000253782"/>
    </source>
</evidence>
<evidence type="ECO:0000256" key="8">
    <source>
        <dbReference type="ARBA" id="ARBA00047391"/>
    </source>
</evidence>
<evidence type="ECO:0000256" key="2">
    <source>
        <dbReference type="ARBA" id="ARBA00012168"/>
    </source>
</evidence>
<evidence type="ECO:0000256" key="7">
    <source>
        <dbReference type="ARBA" id="ARBA00023211"/>
    </source>
</evidence>
<sequence length="304" mass="32912">MGKQVISLIGVPTDIGAGHRGASMGPEALRVAKLAEKLTRRGLEVVDRGNLQGPMNPWLPPENGYRHLPEVVAWNTAVYTAIYEELNAGRLPIMLGGDHCLAIGSITAVARYCREQGKKLRVLWLDAHADFNTAQVTPSGNIHGMPVACLCGQGPQALTELGGSSPTVTPDVFRQIGIRSVDEGEKRLVREARITIHDMRHIDEAGVKRVMEEALAGIDDDTHVHVSFDVDFLDPSIAPGVGTTVRGGPNYREAQLCMEMIADAGRVASVDIVELNPAFDKRNQTARLAVDLIESLFGKSTLIR</sequence>
<feature type="binding site" evidence="10">
    <location>
        <position position="128"/>
    </location>
    <ligand>
        <name>Mn(2+)</name>
        <dbReference type="ChEBI" id="CHEBI:29035"/>
        <label>1</label>
    </ligand>
</feature>
<dbReference type="InterPro" id="IPR014033">
    <property type="entry name" value="Arginase"/>
</dbReference>
<evidence type="ECO:0000256" key="3">
    <source>
        <dbReference type="ARBA" id="ARBA00018123"/>
    </source>
</evidence>
<dbReference type="GO" id="GO:0006525">
    <property type="term" value="P:arginine metabolic process"/>
    <property type="evidence" value="ECO:0007669"/>
    <property type="project" value="UniProtKB-KW"/>
</dbReference>
<keyword evidence="5 10" id="KW-0479">Metal-binding</keyword>
<keyword evidence="6 12" id="KW-0378">Hydrolase</keyword>
<dbReference type="GO" id="GO:0000050">
    <property type="term" value="P:urea cycle"/>
    <property type="evidence" value="ECO:0007669"/>
    <property type="project" value="UniProtKB-UniPathway"/>
</dbReference>
<evidence type="ECO:0000256" key="6">
    <source>
        <dbReference type="ARBA" id="ARBA00022801"/>
    </source>
</evidence>
<evidence type="ECO:0000313" key="14">
    <source>
        <dbReference type="EMBL" id="RDD81995.1"/>
    </source>
</evidence>
<dbReference type="NCBIfam" id="TIGR01229">
    <property type="entry name" value="rocF_arginase"/>
    <property type="match status" value="1"/>
</dbReference>
<protein>
    <recommendedName>
        <fullName evidence="3 9">Arginase</fullName>
        <ecNumber evidence="2 9">3.5.3.1</ecNumber>
    </recommendedName>
</protein>
<dbReference type="PROSITE" id="PS01053">
    <property type="entry name" value="ARGINASE_1"/>
    <property type="match status" value="1"/>
</dbReference>
<feature type="binding site" evidence="10">
    <location>
        <position position="99"/>
    </location>
    <ligand>
        <name>Mn(2+)</name>
        <dbReference type="ChEBI" id="CHEBI:29035"/>
        <label>1</label>
    </ligand>
</feature>
<dbReference type="CDD" id="cd09989">
    <property type="entry name" value="Arginase"/>
    <property type="match status" value="1"/>
</dbReference>
<evidence type="ECO:0000256" key="9">
    <source>
        <dbReference type="NCBIfam" id="TIGR01229"/>
    </source>
</evidence>
<dbReference type="Pfam" id="PF00491">
    <property type="entry name" value="Arginase"/>
    <property type="match status" value="1"/>
</dbReference>
<proteinExistence type="inferred from homology"/>
<dbReference type="PANTHER" id="PTHR43782">
    <property type="entry name" value="ARGINASE"/>
    <property type="match status" value="1"/>
</dbReference>
<evidence type="ECO:0000256" key="4">
    <source>
        <dbReference type="ARBA" id="ARBA00022503"/>
    </source>
</evidence>
<comment type="catalytic activity">
    <reaction evidence="8 13">
        <text>L-arginine + H2O = urea + L-ornithine</text>
        <dbReference type="Rhea" id="RHEA:20569"/>
        <dbReference type="ChEBI" id="CHEBI:15377"/>
        <dbReference type="ChEBI" id="CHEBI:16199"/>
        <dbReference type="ChEBI" id="CHEBI:32682"/>
        <dbReference type="ChEBI" id="CHEBI:46911"/>
        <dbReference type="EC" id="3.5.3.1"/>
    </reaction>
</comment>
<dbReference type="RefSeq" id="WP_114845211.1">
    <property type="nucleotide sequence ID" value="NZ_JBHSPE010000008.1"/>
</dbReference>
<dbReference type="InterPro" id="IPR023696">
    <property type="entry name" value="Ureohydrolase_dom_sf"/>
</dbReference>
<dbReference type="UniPathway" id="UPA00158">
    <property type="reaction ID" value="UER00270"/>
</dbReference>
<comment type="similarity">
    <text evidence="11 12">Belongs to the arginase family.</text>
</comment>